<dbReference type="Proteomes" id="UP000831684">
    <property type="component" value="Chromosome"/>
</dbReference>
<name>A0A9E6ZWH6_9HYPH</name>
<evidence type="ECO:0000313" key="1">
    <source>
        <dbReference type="EMBL" id="UOK73019.1"/>
    </source>
</evidence>
<accession>A0A9E6ZWH6</accession>
<dbReference type="AlphaFoldDB" id="A0A9E6ZWH6"/>
<reference evidence="1" key="1">
    <citation type="submission" date="2021-09" db="EMBL/GenBank/DDBJ databases">
        <title>Network and meta-omics reveal the key degrader and cooperation patterns in an efficient 1,4-dioxane-degrading microbial community.</title>
        <authorList>
            <person name="Dai C."/>
        </authorList>
    </citation>
    <scope>NUCLEOTIDE SEQUENCE</scope>
    <source>
        <strain evidence="1">ZM13</strain>
    </source>
</reference>
<protein>
    <submittedName>
        <fullName evidence="1">Uncharacterized protein</fullName>
    </submittedName>
</protein>
<evidence type="ECO:0000313" key="2">
    <source>
        <dbReference type="Proteomes" id="UP000831684"/>
    </source>
</evidence>
<proteinExistence type="predicted"/>
<gene>
    <name evidence="1" type="ORF">K9D25_10120</name>
</gene>
<dbReference type="EMBL" id="CP083239">
    <property type="protein sequence ID" value="UOK73019.1"/>
    <property type="molecule type" value="Genomic_DNA"/>
</dbReference>
<dbReference type="KEGG" id="apol:K9D25_10120"/>
<sequence>MIVLTFVEIDLEICSLTYGTAPCTATLTGGAPTGTRKCFNSRRTCQDRVNYAPAPTPLTLRFAFGTADLAASGIEAIGCLDDVSLTPAVISLGKDLGRRASASVRFKDFRWGDSKLGFDPYRTERDYDPFATGTFFGKLRARQPYLRQRALRVIQGELGQSLDQMETRHFLIESFEGPSLDGAFTITAKDTLKLLSGDRAQAPKPSNGFLLADLTSGATTATLAPSGVGNAEYPASGFVCIGGKEVCAFTRAADVLTLTRAQRGTSAQAHEAQDRVQLCLDYVGKTPAFIIRDLMVNYAEVPAAYIPLAEWEEECATYLRRVYSRNVPEPTDVEDLVAALIEQAGLAVWDDDAARKMRLQVLRAIPANSDVIDDTVMMAGTLRVREQPKERISQAWTYFGPRDPTKKTDDADNYRSAALTIDADAQVDYGTPAYHKIHGSWISAFARVVAQRVNNILLGRFRDAPRRFSFSVLRGGRLTPLEGRGYFLASRILQMDTGEPDLVPVQVVSVDPTPTAYEVEAEEMRFAILDDDDLTNRVLTIDANDFNLNLRTIHDFSYPAPEAGNTITFVIEAGVIVGSSSTSRPAVDLGIWPSGIVPKIVLRGRIQGAGGDGGFLFRLFGSAGGPALKLAQPATLQFEGGGVWGGGGGGAAQAGSDNTYGGGGGQGAVGGQGGVAAGNGAPGTSEAPGVGFGFAGTGGGPGVAGGPSVSSFPLAGGAGGPAIDGVSHLTIIGTPDVRGAQIN</sequence>
<organism evidence="1 2">
    <name type="scientific">Ancylobacter polymorphus</name>
    <dbReference type="NCBI Taxonomy" id="223390"/>
    <lineage>
        <taxon>Bacteria</taxon>
        <taxon>Pseudomonadati</taxon>
        <taxon>Pseudomonadota</taxon>
        <taxon>Alphaproteobacteria</taxon>
        <taxon>Hyphomicrobiales</taxon>
        <taxon>Xanthobacteraceae</taxon>
        <taxon>Ancylobacter</taxon>
    </lineage>
</organism>
<dbReference type="RefSeq" id="WP_244450712.1">
    <property type="nucleotide sequence ID" value="NZ_CP083239.1"/>
</dbReference>